<reference evidence="2 3" key="1">
    <citation type="submission" date="2023-07" db="EMBL/GenBank/DDBJ databases">
        <title>Sequencing the genomes of 1000 actinobacteria strains.</title>
        <authorList>
            <person name="Klenk H.-P."/>
        </authorList>
    </citation>
    <scope>NUCLEOTIDE SEQUENCE [LARGE SCALE GENOMIC DNA]</scope>
    <source>
        <strain evidence="2 3">DSM 19515</strain>
    </source>
</reference>
<protein>
    <submittedName>
        <fullName evidence="2">Cell division protein FtsL</fullName>
    </submittedName>
</protein>
<evidence type="ECO:0000256" key="1">
    <source>
        <dbReference type="SAM" id="Phobius"/>
    </source>
</evidence>
<proteinExistence type="predicted"/>
<keyword evidence="3" id="KW-1185">Reference proteome</keyword>
<accession>A0ABT9PHH7</accession>
<dbReference type="RefSeq" id="WP_296931658.1">
    <property type="nucleotide sequence ID" value="NZ_CP133407.1"/>
</dbReference>
<dbReference type="GO" id="GO:0051301">
    <property type="term" value="P:cell division"/>
    <property type="evidence" value="ECO:0007669"/>
    <property type="project" value="UniProtKB-KW"/>
</dbReference>
<organism evidence="2 3">
    <name type="scientific">Trueperella abortisuis</name>
    <dbReference type="NCBI Taxonomy" id="445930"/>
    <lineage>
        <taxon>Bacteria</taxon>
        <taxon>Bacillati</taxon>
        <taxon>Actinomycetota</taxon>
        <taxon>Actinomycetes</taxon>
        <taxon>Actinomycetales</taxon>
        <taxon>Actinomycetaceae</taxon>
        <taxon>Trueperella</taxon>
    </lineage>
</organism>
<feature type="transmembrane region" description="Helical" evidence="1">
    <location>
        <begin position="80"/>
        <end position="101"/>
    </location>
</feature>
<name>A0ABT9PHH7_9ACTO</name>
<keyword evidence="2" id="KW-0131">Cell cycle</keyword>
<keyword evidence="1" id="KW-1133">Transmembrane helix</keyword>
<feature type="transmembrane region" description="Helical" evidence="1">
    <location>
        <begin position="47"/>
        <end position="68"/>
    </location>
</feature>
<keyword evidence="1" id="KW-0812">Transmembrane</keyword>
<sequence>MRLEVMENRGLLVVTLAVQQALTVMSTSWHARSFMPDYLRGDSLEGLYPLAAVAILVWATLLVVQMRLMPSDVTQARRAIMIVLCVAVLSAVVVIVNFRSLFLQYPVLYMGSWMVPLIVLTGGLYPHKTHHPRKEGNLT</sequence>
<dbReference type="Proteomes" id="UP001230145">
    <property type="component" value="Unassembled WGS sequence"/>
</dbReference>
<keyword evidence="1" id="KW-0472">Membrane</keyword>
<keyword evidence="2" id="KW-0132">Cell division</keyword>
<feature type="transmembrane region" description="Helical" evidence="1">
    <location>
        <begin position="107"/>
        <end position="125"/>
    </location>
</feature>
<evidence type="ECO:0000313" key="3">
    <source>
        <dbReference type="Proteomes" id="UP001230145"/>
    </source>
</evidence>
<comment type="caution">
    <text evidence="2">The sequence shown here is derived from an EMBL/GenBank/DDBJ whole genome shotgun (WGS) entry which is preliminary data.</text>
</comment>
<dbReference type="EMBL" id="JAUSQL010000001">
    <property type="protein sequence ID" value="MDP9832164.1"/>
    <property type="molecule type" value="Genomic_DNA"/>
</dbReference>
<gene>
    <name evidence="2" type="ORF">J2S45_000843</name>
</gene>
<evidence type="ECO:0000313" key="2">
    <source>
        <dbReference type="EMBL" id="MDP9832164.1"/>
    </source>
</evidence>